<gene>
    <name evidence="3" type="ORF">DDQ68_21355</name>
</gene>
<dbReference type="Proteomes" id="UP000245999">
    <property type="component" value="Chromosome"/>
</dbReference>
<proteinExistence type="predicted"/>
<evidence type="ECO:0000256" key="1">
    <source>
        <dbReference type="ARBA" id="ARBA00004370"/>
    </source>
</evidence>
<comment type="subcellular location">
    <subcellularLocation>
        <location evidence="1">Membrane</location>
    </subcellularLocation>
</comment>
<dbReference type="EMBL" id="CP029145">
    <property type="protein sequence ID" value="AWM35090.1"/>
    <property type="molecule type" value="Genomic_DNA"/>
</dbReference>
<evidence type="ECO:0000313" key="4">
    <source>
        <dbReference type="Proteomes" id="UP000245999"/>
    </source>
</evidence>
<organism evidence="3 4">
    <name type="scientific">Hymenobacter nivis</name>
    <dbReference type="NCBI Taxonomy" id="1850093"/>
    <lineage>
        <taxon>Bacteria</taxon>
        <taxon>Pseudomonadati</taxon>
        <taxon>Bacteroidota</taxon>
        <taxon>Cytophagia</taxon>
        <taxon>Cytophagales</taxon>
        <taxon>Hymenobacteraceae</taxon>
        <taxon>Hymenobacter</taxon>
    </lineage>
</organism>
<evidence type="ECO:0000313" key="3">
    <source>
        <dbReference type="EMBL" id="AWM35090.1"/>
    </source>
</evidence>
<dbReference type="OrthoDB" id="9798632at2"/>
<dbReference type="PANTHER" id="PTHR14097">
    <property type="entry name" value="OXIDOREDUCTASE HTATIP2"/>
    <property type="match status" value="1"/>
</dbReference>
<dbReference type="Pfam" id="PF01370">
    <property type="entry name" value="Epimerase"/>
    <property type="match status" value="1"/>
</dbReference>
<sequence>MKLRVILTGATGMVGEGVLLECLQNPAVAYVLVLSRRPSGRSHPKMTELLHANLQDLGPIESQLTGYDACFFCAGISSIGVSKEEYGRITHDLTLDFARTLARLNPAMTFIYVSGAGTDGTGQSGQHWARVKGRTENELLALPFRRAYMFRPGFMQATPGQRNVPKSYRYIAWLYPLARLLAPAYVSTMQEVGRAMINAASAGAPKPVLEVPDIVALAQNPARS</sequence>
<evidence type="ECO:0000259" key="2">
    <source>
        <dbReference type="Pfam" id="PF01370"/>
    </source>
</evidence>
<dbReference type="RefSeq" id="WP_109658108.1">
    <property type="nucleotide sequence ID" value="NZ_CP029145.1"/>
</dbReference>
<reference evidence="4" key="1">
    <citation type="submission" date="2018-04" db="EMBL/GenBank/DDBJ databases">
        <title>Complete genome of Antarctic heterotrophic bacterium Hymenobacter nivis.</title>
        <authorList>
            <person name="Terashima M."/>
        </authorList>
    </citation>
    <scope>NUCLEOTIDE SEQUENCE [LARGE SCALE GENOMIC DNA]</scope>
    <source>
        <strain evidence="4">NBRC 111535</strain>
    </source>
</reference>
<dbReference type="InterPro" id="IPR001509">
    <property type="entry name" value="Epimerase_deHydtase"/>
</dbReference>
<feature type="domain" description="NAD-dependent epimerase/dehydratase" evidence="2">
    <location>
        <begin position="5"/>
        <end position="124"/>
    </location>
</feature>
<dbReference type="GO" id="GO:0016020">
    <property type="term" value="C:membrane"/>
    <property type="evidence" value="ECO:0007669"/>
    <property type="project" value="UniProtKB-SubCell"/>
</dbReference>
<dbReference type="SUPFAM" id="SSF51735">
    <property type="entry name" value="NAD(P)-binding Rossmann-fold domains"/>
    <property type="match status" value="1"/>
</dbReference>
<dbReference type="InterPro" id="IPR036291">
    <property type="entry name" value="NAD(P)-bd_dom_sf"/>
</dbReference>
<dbReference type="Gene3D" id="3.40.50.720">
    <property type="entry name" value="NAD(P)-binding Rossmann-like Domain"/>
    <property type="match status" value="1"/>
</dbReference>
<dbReference type="AlphaFoldDB" id="A0A2Z3H258"/>
<dbReference type="PANTHER" id="PTHR14097:SF8">
    <property type="entry name" value="NAD(P)-BINDING DOMAIN-CONTAINING PROTEIN"/>
    <property type="match status" value="1"/>
</dbReference>
<keyword evidence="4" id="KW-1185">Reference proteome</keyword>
<accession>A0A2Z3H258</accession>
<protein>
    <submittedName>
        <fullName evidence="3">Epimerase</fullName>
    </submittedName>
</protein>
<dbReference type="KEGG" id="hnv:DDQ68_21355"/>
<name>A0A2Z3H258_9BACT</name>